<evidence type="ECO:0000256" key="5">
    <source>
        <dbReference type="ARBA" id="ARBA00023242"/>
    </source>
</evidence>
<organism evidence="7 8">
    <name type="scientific">Camellia sinensis</name>
    <name type="common">Tea plant</name>
    <name type="synonym">Thea sinensis</name>
    <dbReference type="NCBI Taxonomy" id="4442"/>
    <lineage>
        <taxon>Eukaryota</taxon>
        <taxon>Viridiplantae</taxon>
        <taxon>Streptophyta</taxon>
        <taxon>Embryophyta</taxon>
        <taxon>Tracheophyta</taxon>
        <taxon>Spermatophyta</taxon>
        <taxon>Magnoliopsida</taxon>
        <taxon>eudicotyledons</taxon>
        <taxon>Gunneridae</taxon>
        <taxon>Pentapetalae</taxon>
        <taxon>asterids</taxon>
        <taxon>Ericales</taxon>
        <taxon>Theaceae</taxon>
        <taxon>Camellia</taxon>
    </lineage>
</organism>
<dbReference type="Proteomes" id="UP000593564">
    <property type="component" value="Unassembled WGS sequence"/>
</dbReference>
<reference evidence="8" key="1">
    <citation type="journal article" date="2020" name="Nat. Commun.">
        <title>Genome assembly of wild tea tree DASZ reveals pedigree and selection history of tea varieties.</title>
        <authorList>
            <person name="Zhang W."/>
            <person name="Zhang Y."/>
            <person name="Qiu H."/>
            <person name="Guo Y."/>
            <person name="Wan H."/>
            <person name="Zhang X."/>
            <person name="Scossa F."/>
            <person name="Alseekh S."/>
            <person name="Zhang Q."/>
            <person name="Wang P."/>
            <person name="Xu L."/>
            <person name="Schmidt M.H."/>
            <person name="Jia X."/>
            <person name="Li D."/>
            <person name="Zhu A."/>
            <person name="Guo F."/>
            <person name="Chen W."/>
            <person name="Ni D."/>
            <person name="Usadel B."/>
            <person name="Fernie A.R."/>
            <person name="Wen W."/>
        </authorList>
    </citation>
    <scope>NUCLEOTIDE SEQUENCE [LARGE SCALE GENOMIC DNA]</scope>
    <source>
        <strain evidence="8">cv. G240</strain>
    </source>
</reference>
<dbReference type="Pfam" id="PF02362">
    <property type="entry name" value="B3"/>
    <property type="match status" value="1"/>
</dbReference>
<feature type="domain" description="TF-B3" evidence="6">
    <location>
        <begin position="25"/>
        <end position="120"/>
    </location>
</feature>
<dbReference type="GO" id="GO:0003677">
    <property type="term" value="F:DNA binding"/>
    <property type="evidence" value="ECO:0007669"/>
    <property type="project" value="UniProtKB-KW"/>
</dbReference>
<dbReference type="InterPro" id="IPR050655">
    <property type="entry name" value="Plant_B3_domain"/>
</dbReference>
<dbReference type="SUPFAM" id="SSF101936">
    <property type="entry name" value="DNA-binding pseudobarrel domain"/>
    <property type="match status" value="1"/>
</dbReference>
<dbReference type="PANTHER" id="PTHR31920">
    <property type="entry name" value="B3 DOMAIN-CONTAINING"/>
    <property type="match status" value="1"/>
</dbReference>
<evidence type="ECO:0000256" key="3">
    <source>
        <dbReference type="ARBA" id="ARBA00023125"/>
    </source>
</evidence>
<evidence type="ECO:0000259" key="6">
    <source>
        <dbReference type="PROSITE" id="PS50863"/>
    </source>
</evidence>
<dbReference type="SMART" id="SM01019">
    <property type="entry name" value="B3"/>
    <property type="match status" value="1"/>
</dbReference>
<comment type="subcellular location">
    <subcellularLocation>
        <location evidence="1">Nucleus</location>
    </subcellularLocation>
</comment>
<protein>
    <recommendedName>
        <fullName evidence="6">TF-B3 domain-containing protein</fullName>
    </recommendedName>
</protein>
<dbReference type="AlphaFoldDB" id="A0A7J7I276"/>
<dbReference type="InterPro" id="IPR003340">
    <property type="entry name" value="B3_DNA-bd"/>
</dbReference>
<comment type="caution">
    <text evidence="7">The sequence shown here is derived from an EMBL/GenBank/DDBJ whole genome shotgun (WGS) entry which is preliminary data.</text>
</comment>
<evidence type="ECO:0000313" key="8">
    <source>
        <dbReference type="Proteomes" id="UP000593564"/>
    </source>
</evidence>
<gene>
    <name evidence="7" type="ORF">HYC85_005423</name>
</gene>
<evidence type="ECO:0000256" key="2">
    <source>
        <dbReference type="ARBA" id="ARBA00023015"/>
    </source>
</evidence>
<keyword evidence="3" id="KW-0238">DNA-binding</keyword>
<keyword evidence="8" id="KW-1185">Reference proteome</keyword>
<dbReference type="EMBL" id="JACBKZ010000002">
    <property type="protein sequence ID" value="KAF5958198.1"/>
    <property type="molecule type" value="Genomic_DNA"/>
</dbReference>
<reference evidence="7 8" key="2">
    <citation type="submission" date="2020-07" db="EMBL/GenBank/DDBJ databases">
        <title>Genome assembly of wild tea tree DASZ reveals pedigree and selection history of tea varieties.</title>
        <authorList>
            <person name="Zhang W."/>
        </authorList>
    </citation>
    <scope>NUCLEOTIDE SEQUENCE [LARGE SCALE GENOMIC DNA]</scope>
    <source>
        <strain evidence="8">cv. G240</strain>
        <tissue evidence="7">Leaf</tissue>
    </source>
</reference>
<evidence type="ECO:0000256" key="4">
    <source>
        <dbReference type="ARBA" id="ARBA00023163"/>
    </source>
</evidence>
<sequence length="255" mass="29330">MVNSRRRSGTGSSSPAKGSPQFFRIINSAVVQNQKLYNDMMIPGKFVRKYGEKLKLSKLAFLKVPSGAVWQVELSNSRGHVWLHNGWKEFMKYYSISYGHFLVFQYNGNSIFHVLIFDKSASEIEYPSGQTNQNWDFQIPETEDVELDDSVEILDDFLTCQGTFEKDEECTQGMHTAQGRLPSQVPDRRKSVNVDHRFRARQRAKGFESKNPFFMSNIEPPLLNVMILRAAEDWSVRKSVSLKDQQKAAESWMGE</sequence>
<proteinExistence type="predicted"/>
<keyword evidence="5" id="KW-0539">Nucleus</keyword>
<evidence type="ECO:0000313" key="7">
    <source>
        <dbReference type="EMBL" id="KAF5958198.1"/>
    </source>
</evidence>
<dbReference type="Gene3D" id="2.40.330.10">
    <property type="entry name" value="DNA-binding pseudobarrel domain"/>
    <property type="match status" value="1"/>
</dbReference>
<dbReference type="PANTHER" id="PTHR31920:SF37">
    <property type="entry name" value="B3 DOMAIN-CONTAINING TRANSCRIPTION FACTOR VRN1"/>
    <property type="match status" value="1"/>
</dbReference>
<dbReference type="GO" id="GO:0005634">
    <property type="term" value="C:nucleus"/>
    <property type="evidence" value="ECO:0007669"/>
    <property type="project" value="UniProtKB-SubCell"/>
</dbReference>
<name>A0A7J7I276_CAMSI</name>
<dbReference type="PROSITE" id="PS50863">
    <property type="entry name" value="B3"/>
    <property type="match status" value="1"/>
</dbReference>
<keyword evidence="4" id="KW-0804">Transcription</keyword>
<evidence type="ECO:0000256" key="1">
    <source>
        <dbReference type="ARBA" id="ARBA00004123"/>
    </source>
</evidence>
<dbReference type="InterPro" id="IPR015300">
    <property type="entry name" value="DNA-bd_pseudobarrel_sf"/>
</dbReference>
<dbReference type="CDD" id="cd10017">
    <property type="entry name" value="B3_DNA"/>
    <property type="match status" value="1"/>
</dbReference>
<accession>A0A7J7I276</accession>
<keyword evidence="2" id="KW-0805">Transcription regulation</keyword>